<dbReference type="GO" id="GO:0003729">
    <property type="term" value="F:mRNA binding"/>
    <property type="evidence" value="ECO:0007669"/>
    <property type="project" value="TreeGrafter"/>
</dbReference>
<keyword evidence="9" id="KW-1185">Reference proteome</keyword>
<dbReference type="InterPro" id="IPR022023">
    <property type="entry name" value="U1snRNP70_N"/>
</dbReference>
<comment type="caution">
    <text evidence="8">The sequence shown here is derived from an EMBL/GenBank/DDBJ whole genome shotgun (WGS) entry which is preliminary data.</text>
</comment>
<dbReference type="Gene3D" id="3.30.70.330">
    <property type="match status" value="1"/>
</dbReference>
<keyword evidence="2 5" id="KW-0694">RNA-binding</keyword>
<dbReference type="GO" id="GO:0000398">
    <property type="term" value="P:mRNA splicing, via spliceosome"/>
    <property type="evidence" value="ECO:0007669"/>
    <property type="project" value="TreeGrafter"/>
</dbReference>
<gene>
    <name evidence="8" type="ORF">BSTOLATCC_MIC8531</name>
</gene>
<dbReference type="FunFam" id="3.30.70.330:FF:000132">
    <property type="entry name" value="Small nuclear ribonucleoprotein U11/U12 subunit 35"/>
    <property type="match status" value="1"/>
</dbReference>
<dbReference type="SUPFAM" id="SSF54928">
    <property type="entry name" value="RNA-binding domain, RBD"/>
    <property type="match status" value="1"/>
</dbReference>
<dbReference type="InterPro" id="IPR012677">
    <property type="entry name" value="Nucleotide-bd_a/b_plait_sf"/>
</dbReference>
<name>A0AAU9IM74_9CILI</name>
<dbReference type="GO" id="GO:0071004">
    <property type="term" value="C:U2-type prespliceosome"/>
    <property type="evidence" value="ECO:0007669"/>
    <property type="project" value="TreeGrafter"/>
</dbReference>
<dbReference type="PANTHER" id="PTHR13952">
    <property type="entry name" value="U1 SMALL NUCLEAR RIBONUCLEOPROTEIN 70 KD"/>
    <property type="match status" value="1"/>
</dbReference>
<evidence type="ECO:0000313" key="9">
    <source>
        <dbReference type="Proteomes" id="UP001162131"/>
    </source>
</evidence>
<evidence type="ECO:0000259" key="7">
    <source>
        <dbReference type="PROSITE" id="PS50102"/>
    </source>
</evidence>
<feature type="compositionally biased region" description="Basic and acidic residues" evidence="6">
    <location>
        <begin position="216"/>
        <end position="239"/>
    </location>
</feature>
<dbReference type="GO" id="GO:0071011">
    <property type="term" value="C:precatalytic spliceosome"/>
    <property type="evidence" value="ECO:0007669"/>
    <property type="project" value="TreeGrafter"/>
</dbReference>
<keyword evidence="4" id="KW-0687">Ribonucleoprotein</keyword>
<sequence>MFAPGGLPMAPFRPPSTSYMPRPELPPHLQSLFNPRPPLPFMKVPVKPKCRPLTGIAEYVDLFEEGDAPERSVQVSSQHLKQLEKEASIQKHKENQQEELKKYNPNEYPVDSNAYKTLFVCRLSYETNERKLKREFEVYGPIRSVSLVKDREGKSRGYAFIEYENESDFKTAYKNADGRKIDGRCALVDCERGRTTKDWKPRRLGGGKGNTRATRPKGEKPRPDNIFDESRGYKPHGQEPAKPSSRSRSPRDSRKYENRNRPPQPRYRNNPEKPRRDDYRSREYRSQDYSRDNKS</sequence>
<dbReference type="EMBL" id="CAJZBQ010000010">
    <property type="protein sequence ID" value="CAG9313258.1"/>
    <property type="molecule type" value="Genomic_DNA"/>
</dbReference>
<dbReference type="GO" id="GO:0030619">
    <property type="term" value="F:U1 snRNA binding"/>
    <property type="evidence" value="ECO:0007669"/>
    <property type="project" value="InterPro"/>
</dbReference>
<evidence type="ECO:0000256" key="4">
    <source>
        <dbReference type="ARBA" id="ARBA00023274"/>
    </source>
</evidence>
<dbReference type="InterPro" id="IPR034143">
    <property type="entry name" value="snRNP70_RRM"/>
</dbReference>
<dbReference type="InterPro" id="IPR035979">
    <property type="entry name" value="RBD_domain_sf"/>
</dbReference>
<dbReference type="GO" id="GO:0005685">
    <property type="term" value="C:U1 snRNP"/>
    <property type="evidence" value="ECO:0007669"/>
    <property type="project" value="TreeGrafter"/>
</dbReference>
<proteinExistence type="predicted"/>
<dbReference type="Pfam" id="PF00076">
    <property type="entry name" value="RRM_1"/>
    <property type="match status" value="1"/>
</dbReference>
<dbReference type="PANTHER" id="PTHR13952:SF5">
    <property type="entry name" value="U1 SMALL NUCLEAR RIBONUCLEOPROTEIN 70 KDA"/>
    <property type="match status" value="1"/>
</dbReference>
<feature type="compositionally biased region" description="Basic and acidic residues" evidence="6">
    <location>
        <begin position="269"/>
        <end position="295"/>
    </location>
</feature>
<feature type="domain" description="RRM" evidence="7">
    <location>
        <begin position="116"/>
        <end position="193"/>
    </location>
</feature>
<dbReference type="SMART" id="SM00360">
    <property type="entry name" value="RRM"/>
    <property type="match status" value="1"/>
</dbReference>
<organism evidence="8 9">
    <name type="scientific">Blepharisma stoltei</name>
    <dbReference type="NCBI Taxonomy" id="1481888"/>
    <lineage>
        <taxon>Eukaryota</taxon>
        <taxon>Sar</taxon>
        <taxon>Alveolata</taxon>
        <taxon>Ciliophora</taxon>
        <taxon>Postciliodesmatophora</taxon>
        <taxon>Heterotrichea</taxon>
        <taxon>Heterotrichida</taxon>
        <taxon>Blepharismidae</taxon>
        <taxon>Blepharisma</taxon>
    </lineage>
</organism>
<reference evidence="8" key="1">
    <citation type="submission" date="2021-09" db="EMBL/GenBank/DDBJ databases">
        <authorList>
            <consortium name="AG Swart"/>
            <person name="Singh M."/>
            <person name="Singh A."/>
            <person name="Seah K."/>
            <person name="Emmerich C."/>
        </authorList>
    </citation>
    <scope>NUCLEOTIDE SEQUENCE</scope>
    <source>
        <strain evidence="8">ATCC30299</strain>
    </source>
</reference>
<feature type="region of interest" description="Disordered" evidence="6">
    <location>
        <begin position="196"/>
        <end position="295"/>
    </location>
</feature>
<feature type="region of interest" description="Disordered" evidence="6">
    <location>
        <begin position="1"/>
        <end position="28"/>
    </location>
</feature>
<feature type="compositionally biased region" description="Basic and acidic residues" evidence="6">
    <location>
        <begin position="249"/>
        <end position="260"/>
    </location>
</feature>
<dbReference type="CDD" id="cd12236">
    <property type="entry name" value="RRM_snRNP70"/>
    <property type="match status" value="1"/>
</dbReference>
<comment type="subcellular location">
    <subcellularLocation>
        <location evidence="1">Nucleus</location>
    </subcellularLocation>
</comment>
<dbReference type="InterPro" id="IPR051183">
    <property type="entry name" value="U1_U11-U12_snRNP_70-35kDa"/>
</dbReference>
<keyword evidence="3" id="KW-0539">Nucleus</keyword>
<evidence type="ECO:0000256" key="3">
    <source>
        <dbReference type="ARBA" id="ARBA00023242"/>
    </source>
</evidence>
<dbReference type="AlphaFoldDB" id="A0AAU9IM74"/>
<protein>
    <recommendedName>
        <fullName evidence="7">RRM domain-containing protein</fullName>
    </recommendedName>
</protein>
<dbReference type="PROSITE" id="PS50102">
    <property type="entry name" value="RRM"/>
    <property type="match status" value="1"/>
</dbReference>
<evidence type="ECO:0000256" key="1">
    <source>
        <dbReference type="ARBA" id="ARBA00004123"/>
    </source>
</evidence>
<dbReference type="InterPro" id="IPR000504">
    <property type="entry name" value="RRM_dom"/>
</dbReference>
<evidence type="ECO:0000256" key="5">
    <source>
        <dbReference type="PROSITE-ProRule" id="PRU00176"/>
    </source>
</evidence>
<dbReference type="Pfam" id="PF12220">
    <property type="entry name" value="U1snRNP70_N"/>
    <property type="match status" value="1"/>
</dbReference>
<accession>A0AAU9IM74</accession>
<evidence type="ECO:0000256" key="6">
    <source>
        <dbReference type="SAM" id="MobiDB-lite"/>
    </source>
</evidence>
<dbReference type="Proteomes" id="UP001162131">
    <property type="component" value="Unassembled WGS sequence"/>
</dbReference>
<evidence type="ECO:0000313" key="8">
    <source>
        <dbReference type="EMBL" id="CAG9313258.1"/>
    </source>
</evidence>
<evidence type="ECO:0000256" key="2">
    <source>
        <dbReference type="ARBA" id="ARBA00022884"/>
    </source>
</evidence>